<dbReference type="InterPro" id="IPR036388">
    <property type="entry name" value="WH-like_DNA-bd_sf"/>
</dbReference>
<gene>
    <name evidence="2" type="ORF">I6G38_06255</name>
</gene>
<protein>
    <submittedName>
        <fullName evidence="2">MarR family transcriptional regulator</fullName>
    </submittedName>
</protein>
<dbReference type="Pfam" id="PF12802">
    <property type="entry name" value="MarR_2"/>
    <property type="match status" value="1"/>
</dbReference>
<dbReference type="RefSeq" id="WP_197939232.1">
    <property type="nucleotide sequence ID" value="NZ_CP065713.1"/>
</dbReference>
<name>A0A7T3AC13_SPHPI</name>
<dbReference type="EMBL" id="CP065713">
    <property type="protein sequence ID" value="QPT09840.1"/>
    <property type="molecule type" value="Genomic_DNA"/>
</dbReference>
<evidence type="ECO:0000313" key="2">
    <source>
        <dbReference type="EMBL" id="QPT09840.1"/>
    </source>
</evidence>
<organism evidence="2 3">
    <name type="scientific">Sphingomonas paucimobilis</name>
    <name type="common">Pseudomonas paucimobilis</name>
    <dbReference type="NCBI Taxonomy" id="13689"/>
    <lineage>
        <taxon>Bacteria</taxon>
        <taxon>Pseudomonadati</taxon>
        <taxon>Pseudomonadota</taxon>
        <taxon>Alphaproteobacteria</taxon>
        <taxon>Sphingomonadales</taxon>
        <taxon>Sphingomonadaceae</taxon>
        <taxon>Sphingomonas</taxon>
    </lineage>
</organism>
<dbReference type="SUPFAM" id="SSF46785">
    <property type="entry name" value="Winged helix' DNA-binding domain"/>
    <property type="match status" value="1"/>
</dbReference>
<evidence type="ECO:0000313" key="3">
    <source>
        <dbReference type="Proteomes" id="UP000594836"/>
    </source>
</evidence>
<dbReference type="GO" id="GO:0003700">
    <property type="term" value="F:DNA-binding transcription factor activity"/>
    <property type="evidence" value="ECO:0007669"/>
    <property type="project" value="InterPro"/>
</dbReference>
<sequence length="167" mass="17933">MTPLHARVLDNVREAIAVGGLSPTIADVAKLTGTPYGTATYAVKALIDAGLLAKEKSGHGLRLPDAIDLRGVATGELTAELARRGVTLASLDRNAPRALGRVVTCAADCCATPVERGHLMCRRHWFALPPALRERITRSNARRDTAAFERAVTEARDLIDSGKWRKA</sequence>
<dbReference type="Gene3D" id="1.10.10.10">
    <property type="entry name" value="Winged helix-like DNA-binding domain superfamily/Winged helix DNA-binding domain"/>
    <property type="match status" value="1"/>
</dbReference>
<proteinExistence type="predicted"/>
<dbReference type="AlphaFoldDB" id="A0A7T3AC13"/>
<accession>A0A7T3AC13</accession>
<evidence type="ECO:0000259" key="1">
    <source>
        <dbReference type="Pfam" id="PF12802"/>
    </source>
</evidence>
<reference evidence="2 3" key="1">
    <citation type="submission" date="2020-12" db="EMBL/GenBank/DDBJ databases">
        <title>FDA dAtabase for Regulatory Grade micrObial Sequences (FDA-ARGOS): Supporting development and validation of Infectious Disease Dx tests.</title>
        <authorList>
            <person name="Sproer C."/>
            <person name="Gronow S."/>
            <person name="Severitt S."/>
            <person name="Schroder I."/>
            <person name="Tallon L."/>
            <person name="Sadzewicz L."/>
            <person name="Zhao X."/>
            <person name="Boylan J."/>
            <person name="Ott S."/>
            <person name="Bowen H."/>
            <person name="Vavikolanu K."/>
            <person name="Mehta A."/>
            <person name="Aluvathingal J."/>
            <person name="Nadendla S."/>
            <person name="Lowell S."/>
            <person name="Myers T."/>
            <person name="Yan Y."/>
            <person name="Sichtig H."/>
        </authorList>
    </citation>
    <scope>NUCLEOTIDE SEQUENCE [LARGE SCALE GENOMIC DNA]</scope>
    <source>
        <strain evidence="2 3">FDAARGOS_881</strain>
    </source>
</reference>
<dbReference type="InterPro" id="IPR000835">
    <property type="entry name" value="HTH_MarR-typ"/>
</dbReference>
<dbReference type="InterPro" id="IPR036390">
    <property type="entry name" value="WH_DNA-bd_sf"/>
</dbReference>
<feature type="domain" description="HTH marR-type" evidence="1">
    <location>
        <begin position="1"/>
        <end position="62"/>
    </location>
</feature>
<dbReference type="Proteomes" id="UP000594836">
    <property type="component" value="Chromosome"/>
</dbReference>